<dbReference type="PROSITE" id="PS50985">
    <property type="entry name" value="GRAS"/>
    <property type="match status" value="1"/>
</dbReference>
<reference evidence="4" key="2">
    <citation type="submission" date="2018-10" db="UniProtKB">
        <authorList>
            <consortium name="EnsemblPlants"/>
        </authorList>
    </citation>
    <scope>IDENTIFICATION</scope>
</reference>
<evidence type="ECO:0000313" key="4">
    <source>
        <dbReference type="EnsemblPlants" id="TraesCS1D02G030700.1.cds1"/>
    </source>
</evidence>
<keyword evidence="5" id="KW-1185">Reference proteome</keyword>
<evidence type="ECO:0000256" key="1">
    <source>
        <dbReference type="ARBA" id="ARBA00023015"/>
    </source>
</evidence>
<dbReference type="Gramene" id="TraesCS1D03G0058200.1">
    <property type="protein sequence ID" value="TraesCS1D03G0058200.1.CDS1"/>
    <property type="gene ID" value="TraesCS1D03G0058200"/>
</dbReference>
<dbReference type="InterPro" id="IPR005202">
    <property type="entry name" value="TF_GRAS"/>
</dbReference>
<protein>
    <submittedName>
        <fullName evidence="4">Uncharacterized protein</fullName>
    </submittedName>
</protein>
<comment type="similarity">
    <text evidence="3">Belongs to the GRAS family.</text>
</comment>
<dbReference type="Pfam" id="PF03514">
    <property type="entry name" value="GRAS"/>
    <property type="match status" value="1"/>
</dbReference>
<dbReference type="Gramene" id="TraesKAR1D01G0010980.1">
    <property type="protein sequence ID" value="cds.TraesKAR1D01G0010980.1"/>
    <property type="gene ID" value="TraesKAR1D01G0010980"/>
</dbReference>
<accession>A0A3B5ZMX7</accession>
<evidence type="ECO:0000313" key="5">
    <source>
        <dbReference type="Proteomes" id="UP000019116"/>
    </source>
</evidence>
<dbReference type="Gramene" id="TraesROB_scaffold_072562_01G000300.1">
    <property type="protein sequence ID" value="TraesROB_scaffold_072562_01G000300.1"/>
    <property type="gene ID" value="TraesROB_scaffold_072562_01G000300"/>
</dbReference>
<dbReference type="AlphaFoldDB" id="A0A3B5ZMX7"/>
<evidence type="ECO:0000256" key="3">
    <source>
        <dbReference type="PROSITE-ProRule" id="PRU01191"/>
    </source>
</evidence>
<dbReference type="PaxDb" id="4565-Traes_1DS_5998ADCA3.1"/>
<keyword evidence="2" id="KW-0804">Transcription</keyword>
<dbReference type="Gramene" id="TraesCLE_scaffold_087205_01G000100.1">
    <property type="protein sequence ID" value="TraesCLE_scaffold_087205_01G000100.1"/>
    <property type="gene ID" value="TraesCLE_scaffold_087205_01G000100"/>
</dbReference>
<proteinExistence type="inferred from homology"/>
<dbReference type="OMA" id="FECWKGR"/>
<organism evidence="4">
    <name type="scientific">Triticum aestivum</name>
    <name type="common">Wheat</name>
    <dbReference type="NCBI Taxonomy" id="4565"/>
    <lineage>
        <taxon>Eukaryota</taxon>
        <taxon>Viridiplantae</taxon>
        <taxon>Streptophyta</taxon>
        <taxon>Embryophyta</taxon>
        <taxon>Tracheophyta</taxon>
        <taxon>Spermatophyta</taxon>
        <taxon>Magnoliopsida</taxon>
        <taxon>Liliopsida</taxon>
        <taxon>Poales</taxon>
        <taxon>Poaceae</taxon>
        <taxon>BOP clade</taxon>
        <taxon>Pooideae</taxon>
        <taxon>Triticodae</taxon>
        <taxon>Triticeae</taxon>
        <taxon>Triticinae</taxon>
        <taxon>Triticum</taxon>
    </lineage>
</organism>
<dbReference type="Gramene" id="TraesCS1D02G030700.1">
    <property type="protein sequence ID" value="TraesCS1D02G030700.1.cds1"/>
    <property type="gene ID" value="TraesCS1D02G030700"/>
</dbReference>
<comment type="caution">
    <text evidence="3">Lacks conserved residue(s) required for the propagation of feature annotation.</text>
</comment>
<dbReference type="Proteomes" id="UP000019116">
    <property type="component" value="Chromosome 1D"/>
</dbReference>
<dbReference type="SMR" id="A0A3B5ZMX7"/>
<evidence type="ECO:0000256" key="2">
    <source>
        <dbReference type="ARBA" id="ARBA00023163"/>
    </source>
</evidence>
<dbReference type="OrthoDB" id="642817at2759"/>
<name>A0A3B5ZMX7_WHEAT</name>
<dbReference type="EnsemblPlants" id="TraesCS1D02G030700.1">
    <property type="protein sequence ID" value="TraesCS1D02G030700.1.cds1"/>
    <property type="gene ID" value="TraesCS1D02G030700"/>
</dbReference>
<feature type="region of interest" description="SAW" evidence="3">
    <location>
        <begin position="39"/>
        <end position="114"/>
    </location>
</feature>
<dbReference type="PANTHER" id="PTHR31636">
    <property type="entry name" value="OSJNBA0084A10.13 PROTEIN-RELATED"/>
    <property type="match status" value="1"/>
</dbReference>
<keyword evidence="1" id="KW-0805">Transcription regulation</keyword>
<dbReference type="Gramene" id="TraesWEE_scaffold_077878_01G000300.1">
    <property type="protein sequence ID" value="TraesWEE_scaffold_077878_01G000300.1"/>
    <property type="gene ID" value="TraesWEE_scaffold_077878_01G000300"/>
</dbReference>
<sequence>MLHYSPMFDMLDANVPRDNKARKMIERILFGMDALNIIACEGADRTERPESYRQWQARCLKAGFQQLPVDQAILKNIVHMKNSLYHEEFFAVEDRGWLLQGWKGRVLYAISKWKPDETYDNQ</sequence>
<reference evidence="4" key="1">
    <citation type="submission" date="2018-08" db="EMBL/GenBank/DDBJ databases">
        <authorList>
            <person name="Rossello M."/>
        </authorList>
    </citation>
    <scope>NUCLEOTIDE SEQUENCE [LARGE SCALE GENOMIC DNA]</scope>
    <source>
        <strain evidence="4">cv. Chinese Spring</strain>
    </source>
</reference>